<dbReference type="InterPro" id="IPR000510">
    <property type="entry name" value="Nase/OxRdtase_comp1"/>
</dbReference>
<dbReference type="RefSeq" id="WP_073077842.1">
    <property type="nucleotide sequence ID" value="NZ_FQXV01000005.1"/>
</dbReference>
<evidence type="ECO:0000313" key="2">
    <source>
        <dbReference type="EMBL" id="SHH98376.1"/>
    </source>
</evidence>
<reference evidence="2 3" key="1">
    <citation type="submission" date="2016-11" db="EMBL/GenBank/DDBJ databases">
        <authorList>
            <person name="Jaros S."/>
            <person name="Januszkiewicz K."/>
            <person name="Wedrychowicz H."/>
        </authorList>
    </citation>
    <scope>NUCLEOTIDE SEQUENCE [LARGE SCALE GENOMIC DNA]</scope>
    <source>
        <strain evidence="2 3">DSM 10068</strain>
    </source>
</reference>
<keyword evidence="3" id="KW-1185">Reference proteome</keyword>
<organism evidence="2 3">
    <name type="scientific">Sporobacter termitidis DSM 10068</name>
    <dbReference type="NCBI Taxonomy" id="1123282"/>
    <lineage>
        <taxon>Bacteria</taxon>
        <taxon>Bacillati</taxon>
        <taxon>Bacillota</taxon>
        <taxon>Clostridia</taxon>
        <taxon>Eubacteriales</taxon>
        <taxon>Oscillospiraceae</taxon>
        <taxon>Sporobacter</taxon>
    </lineage>
</organism>
<dbReference type="GO" id="GO:0016491">
    <property type="term" value="F:oxidoreductase activity"/>
    <property type="evidence" value="ECO:0007669"/>
    <property type="project" value="InterPro"/>
</dbReference>
<dbReference type="PANTHER" id="PTHR42956">
    <property type="entry name" value="NITROGENASE IRON-MOLYBDENUM COFACTOR BIOSYNTHESIS PROTEIN NIFE"/>
    <property type="match status" value="1"/>
</dbReference>
<dbReference type="Proteomes" id="UP000183995">
    <property type="component" value="Unassembled WGS sequence"/>
</dbReference>
<evidence type="ECO:0000313" key="3">
    <source>
        <dbReference type="Proteomes" id="UP000183995"/>
    </source>
</evidence>
<evidence type="ECO:0000259" key="1">
    <source>
        <dbReference type="Pfam" id="PF00148"/>
    </source>
</evidence>
<dbReference type="Pfam" id="PF00148">
    <property type="entry name" value="Oxidored_nitro"/>
    <property type="match status" value="1"/>
</dbReference>
<proteinExistence type="predicted"/>
<dbReference type="SUPFAM" id="SSF53807">
    <property type="entry name" value="Helical backbone' metal receptor"/>
    <property type="match status" value="1"/>
</dbReference>
<dbReference type="Gene3D" id="3.40.50.1980">
    <property type="entry name" value="Nitrogenase molybdenum iron protein domain"/>
    <property type="match status" value="3"/>
</dbReference>
<dbReference type="STRING" id="1123282.SAMN02745823_01761"/>
<protein>
    <submittedName>
        <fullName evidence="2">Nitrogenase molybdenum-iron protein beta chain</fullName>
    </submittedName>
</protein>
<name>A0A1M5XF13_9FIRM</name>
<dbReference type="AlphaFoldDB" id="A0A1M5XF13"/>
<sequence>MTDFIERAKFACALGGAISTLEGLHHVVPIIHAAGGCANYLSNTYNVAAGYRGVGYCGGTMLSTSNIAENNVVFGGEGRLAEQIESTLFALDGDLYVVVTGCQVEIIGDDAVAVANRFKDRNVIGVSTPGFRGNALKGYDAVMNALVENVIEPAAAREEKTVNLFGVVPGQDVFFKGNLDQLKILLAKIGVKANTFFATGDTVADIRGYGSAALSAVLSPAAGLDPAERLCARAGIPYVNAELPIGPSGTESFLRQIGGALNVDPALIEAVIAAEKAEYYSFLERIVDIYADLDFQRYAIVAADSYYAHAITRFLANDLGWIPHLVAVNDIEEEDEQKLYAARFDDISSAAKPRVIFEQNAGLLLEHVRNSWPRNNNGKYYDALSPAYVVGSVIESSLAEKLGAGFLSVAFPVTNRVVLSKGYVGFRGALTFVEDLLTNLVSAR</sequence>
<feature type="domain" description="Nitrogenase/oxidoreductase component 1" evidence="1">
    <location>
        <begin position="12"/>
        <end position="439"/>
    </location>
</feature>
<dbReference type="EMBL" id="FQXV01000005">
    <property type="protein sequence ID" value="SHH98376.1"/>
    <property type="molecule type" value="Genomic_DNA"/>
</dbReference>
<dbReference type="InterPro" id="IPR049939">
    <property type="entry name" value="NifE-like"/>
</dbReference>
<accession>A0A1M5XF13</accession>
<dbReference type="OrthoDB" id="9802175at2"/>
<gene>
    <name evidence="2" type="ORF">SAMN02745823_01761</name>
</gene>
<dbReference type="PANTHER" id="PTHR42956:SF1">
    <property type="entry name" value="NITROGENASE IRON-MOLYBDENUM COFACTOR BIOSYNTHESIS PROTEIN NIFE"/>
    <property type="match status" value="1"/>
</dbReference>